<feature type="compositionally biased region" description="Basic and acidic residues" evidence="1">
    <location>
        <begin position="15"/>
        <end position="24"/>
    </location>
</feature>
<dbReference type="AlphaFoldDB" id="A0A512BZS0"/>
<name>A0A512BZS0_9HYPH</name>
<accession>A0A512BZS0</accession>
<feature type="region of interest" description="Disordered" evidence="1">
    <location>
        <begin position="121"/>
        <end position="140"/>
    </location>
</feature>
<evidence type="ECO:0000256" key="1">
    <source>
        <dbReference type="SAM" id="MobiDB-lite"/>
    </source>
</evidence>
<keyword evidence="3" id="KW-1185">Reference proteome</keyword>
<organism evidence="2 3">
    <name type="scientific">Microvirga aerophila</name>
    <dbReference type="NCBI Taxonomy" id="670291"/>
    <lineage>
        <taxon>Bacteria</taxon>
        <taxon>Pseudomonadati</taxon>
        <taxon>Pseudomonadota</taxon>
        <taxon>Alphaproteobacteria</taxon>
        <taxon>Hyphomicrobiales</taxon>
        <taxon>Methylobacteriaceae</taxon>
        <taxon>Microvirga</taxon>
    </lineage>
</organism>
<evidence type="ECO:0000313" key="3">
    <source>
        <dbReference type="Proteomes" id="UP000321085"/>
    </source>
</evidence>
<feature type="region of interest" description="Disordered" evidence="1">
    <location>
        <begin position="1"/>
        <end position="24"/>
    </location>
</feature>
<reference evidence="2 3" key="1">
    <citation type="submission" date="2019-07" db="EMBL/GenBank/DDBJ databases">
        <title>Whole genome shotgun sequence of Microvirga aerophila NBRC 106136.</title>
        <authorList>
            <person name="Hosoyama A."/>
            <person name="Uohara A."/>
            <person name="Ohji S."/>
            <person name="Ichikawa N."/>
        </authorList>
    </citation>
    <scope>NUCLEOTIDE SEQUENCE [LARGE SCALE GENOMIC DNA]</scope>
    <source>
        <strain evidence="2 3">NBRC 106136</strain>
    </source>
</reference>
<sequence>MTQQARFRRTRNHPIRADENRERGGVGVKNWSGFGLHIDDVVDPEGHTGEVSWAPAKPGWIDPEIMGTDEQLECFRQSHVPSDRNLRASGRDIPDLAMDHGICPNDDLCLLKHAKTARPAQVQSFGARSLGSNRSHADTR</sequence>
<comment type="caution">
    <text evidence="2">The sequence shown here is derived from an EMBL/GenBank/DDBJ whole genome shotgun (WGS) entry which is preliminary data.</text>
</comment>
<feature type="compositionally biased region" description="Basic residues" evidence="1">
    <location>
        <begin position="1"/>
        <end position="14"/>
    </location>
</feature>
<dbReference type="Proteomes" id="UP000321085">
    <property type="component" value="Unassembled WGS sequence"/>
</dbReference>
<proteinExistence type="predicted"/>
<evidence type="ECO:0000313" key="2">
    <source>
        <dbReference type="EMBL" id="GEO17448.1"/>
    </source>
</evidence>
<protein>
    <submittedName>
        <fullName evidence="2">Uncharacterized protein</fullName>
    </submittedName>
</protein>
<gene>
    <name evidence="2" type="ORF">MAE02_51440</name>
</gene>
<feature type="compositionally biased region" description="Polar residues" evidence="1">
    <location>
        <begin position="121"/>
        <end position="134"/>
    </location>
</feature>
<dbReference type="EMBL" id="BJYU01000105">
    <property type="protein sequence ID" value="GEO17448.1"/>
    <property type="molecule type" value="Genomic_DNA"/>
</dbReference>